<proteinExistence type="predicted"/>
<gene>
    <name evidence="3" type="ORF">BABINDRAFT_100469</name>
</gene>
<dbReference type="EMBL" id="KV454441">
    <property type="protein sequence ID" value="ODQ77342.1"/>
    <property type="molecule type" value="Genomic_DNA"/>
</dbReference>
<dbReference type="RefSeq" id="XP_018982670.1">
    <property type="nucleotide sequence ID" value="XM_019126666.1"/>
</dbReference>
<accession>A0A1E3QJT6</accession>
<protein>
    <submittedName>
        <fullName evidence="3">Uncharacterized protein</fullName>
    </submittedName>
</protein>
<feature type="region of interest" description="Disordered" evidence="2">
    <location>
        <begin position="30"/>
        <end position="68"/>
    </location>
</feature>
<feature type="region of interest" description="Disordered" evidence="2">
    <location>
        <begin position="483"/>
        <end position="504"/>
    </location>
</feature>
<reference evidence="4" key="1">
    <citation type="submission" date="2016-05" db="EMBL/GenBank/DDBJ databases">
        <title>Comparative genomics of biotechnologically important yeasts.</title>
        <authorList>
            <consortium name="DOE Joint Genome Institute"/>
            <person name="Riley R."/>
            <person name="Haridas S."/>
            <person name="Wolfe K.H."/>
            <person name="Lopes M.R."/>
            <person name="Hittinger C.T."/>
            <person name="Goker M."/>
            <person name="Salamov A."/>
            <person name="Wisecaver J."/>
            <person name="Long T.M."/>
            <person name="Aerts A.L."/>
            <person name="Barry K."/>
            <person name="Choi C."/>
            <person name="Clum A."/>
            <person name="Coughlan A.Y."/>
            <person name="Deshpande S."/>
            <person name="Douglass A.P."/>
            <person name="Hanson S.J."/>
            <person name="Klenk H.-P."/>
            <person name="Labutti K."/>
            <person name="Lapidus A."/>
            <person name="Lindquist E."/>
            <person name="Lipzen A."/>
            <person name="Meier-Kolthoff J.P."/>
            <person name="Ohm R.A."/>
            <person name="Otillar R.P."/>
            <person name="Pangilinan J."/>
            <person name="Peng Y."/>
            <person name="Rokas A."/>
            <person name="Rosa C.A."/>
            <person name="Scheuner C."/>
            <person name="Sibirny A.A."/>
            <person name="Slot J.C."/>
            <person name="Stielow J.B."/>
            <person name="Sun H."/>
            <person name="Kurtzman C.P."/>
            <person name="Blackwell M."/>
            <person name="Grigoriev I.V."/>
            <person name="Jeffries T.W."/>
        </authorList>
    </citation>
    <scope>NUCLEOTIDE SEQUENCE [LARGE SCALE GENOMIC DNA]</scope>
    <source>
        <strain evidence="4">NRRL Y-12698</strain>
    </source>
</reference>
<dbReference type="OrthoDB" id="3993941at2759"/>
<evidence type="ECO:0000256" key="2">
    <source>
        <dbReference type="SAM" id="MobiDB-lite"/>
    </source>
</evidence>
<keyword evidence="4" id="KW-1185">Reference proteome</keyword>
<sequence length="557" mass="62709">MPAELVSEQSLSDSEDSIINLSREYFPETLPLSSLPKETSSDEERAMDPSDFLSPKPAGEPSREGLKGFSSTTRELSHERFNFSRESFSPVDYSPSIMSWSEFPEWPQNESNHDLEASFHGLPELPMVYLASREKKETKRLEALLLRHHLALQTGEDDIDDIRQQIAAQFSRLHEVYVSLGEIYKTEILSREEYTERIKHWEARRNRLIQSVDALRDTSGGEGAKLVSLLAEQTSCDDEIAGLESQLRNLRLKRAMLGREIVETNSVIESRCSLYLESLASMEEAGLKSVQSIPLFMNGPELIVHLEKAFISLERSLNLPKMEPSIKNTLMGLWRSVKEEPEPRAEPVDLIIHGKIVPKVDVNAILEVLHTQTEVYNDMREVNGSKGEGARLSLALWATSVDIVHQMEAKVRQITGNDQEAERDVDKTLLAILNVCYDELEVRVKLARGLDQVTKGIMSECEAVSMGIQVISRSALSRFQQTKAHSRKEVAQRKDVRVSERPGRSLLPTSISQIQPFVQMPTATTGYDLSKATPEFASLKKTKTIYDGATPKPFKAD</sequence>
<evidence type="ECO:0000256" key="1">
    <source>
        <dbReference type="SAM" id="Coils"/>
    </source>
</evidence>
<evidence type="ECO:0000313" key="4">
    <source>
        <dbReference type="Proteomes" id="UP000094336"/>
    </source>
</evidence>
<evidence type="ECO:0000313" key="3">
    <source>
        <dbReference type="EMBL" id="ODQ77342.1"/>
    </source>
</evidence>
<feature type="compositionally biased region" description="Basic and acidic residues" evidence="2">
    <location>
        <begin position="487"/>
        <end position="503"/>
    </location>
</feature>
<dbReference type="Proteomes" id="UP000094336">
    <property type="component" value="Unassembled WGS sequence"/>
</dbReference>
<dbReference type="GeneID" id="30144520"/>
<dbReference type="STRING" id="984486.A0A1E3QJT6"/>
<feature type="coiled-coil region" evidence="1">
    <location>
        <begin position="191"/>
        <end position="260"/>
    </location>
</feature>
<organism evidence="3 4">
    <name type="scientific">Babjeviella inositovora NRRL Y-12698</name>
    <dbReference type="NCBI Taxonomy" id="984486"/>
    <lineage>
        <taxon>Eukaryota</taxon>
        <taxon>Fungi</taxon>
        <taxon>Dikarya</taxon>
        <taxon>Ascomycota</taxon>
        <taxon>Saccharomycotina</taxon>
        <taxon>Pichiomycetes</taxon>
        <taxon>Serinales incertae sedis</taxon>
        <taxon>Babjeviella</taxon>
    </lineage>
</organism>
<name>A0A1E3QJT6_9ASCO</name>
<keyword evidence="1" id="KW-0175">Coiled coil</keyword>
<dbReference type="AlphaFoldDB" id="A0A1E3QJT6"/>
<feature type="compositionally biased region" description="Basic and acidic residues" evidence="2">
    <location>
        <begin position="39"/>
        <end position="48"/>
    </location>
</feature>